<evidence type="ECO:0000313" key="1">
    <source>
        <dbReference type="EMBL" id="MTD19010.1"/>
    </source>
</evidence>
<proteinExistence type="predicted"/>
<gene>
    <name evidence="1" type="ORF">GIR22_07575</name>
</gene>
<dbReference type="RefSeq" id="WP_154742729.1">
    <property type="nucleotide sequence ID" value="NZ_JBHSTG010000052.1"/>
</dbReference>
<dbReference type="OrthoDB" id="7003488at2"/>
<dbReference type="Proteomes" id="UP000431485">
    <property type="component" value="Unassembled WGS sequence"/>
</dbReference>
<evidence type="ECO:0000313" key="2">
    <source>
        <dbReference type="Proteomes" id="UP000431485"/>
    </source>
</evidence>
<reference evidence="1 2" key="1">
    <citation type="submission" date="2019-11" db="EMBL/GenBank/DDBJ databases">
        <title>Pseudmonas karstica sp. nov. and Pseudomonas spelaei sp. nov. from caves.</title>
        <authorList>
            <person name="Zeman M."/>
        </authorList>
    </citation>
    <scope>NUCLEOTIDE SEQUENCE [LARGE SCALE GENOMIC DNA]</scope>
    <source>
        <strain evidence="1 2">CCM 7891</strain>
    </source>
</reference>
<comment type="caution">
    <text evidence="1">The sequence shown here is derived from an EMBL/GenBank/DDBJ whole genome shotgun (WGS) entry which is preliminary data.</text>
</comment>
<keyword evidence="2" id="KW-1185">Reference proteome</keyword>
<dbReference type="AlphaFoldDB" id="A0A7X2RTM7"/>
<dbReference type="EMBL" id="WLYI01000007">
    <property type="protein sequence ID" value="MTD19010.1"/>
    <property type="molecule type" value="Genomic_DNA"/>
</dbReference>
<name>A0A7X2RTM7_9PSED</name>
<protein>
    <submittedName>
        <fullName evidence="1">Uncharacterized protein</fullName>
    </submittedName>
</protein>
<sequence length="236" mass="26636">MRNSPDYEQRQSQHGQDRAYAYSLETGLRSAGQDSALLSPEVLLVHNVNSHTVILLCEPGGPITSLAPIEAFNQHWSTRFTGQYAVDTLTCQRYEIQGQLFDNQAALILNQQLKNLEALRLPTTLGLTTLQALYAELCNRAYYFTDAAHVDPVMANVLRQGVMQLKDKGHELRIALSLHLPPTDGNLQFLFDQALVQVARRLSMCTVAFSVKTWPNLSSCLWRHDRHRRLTHTKPA</sequence>
<organism evidence="1 2">
    <name type="scientific">Pseudomonas karstica</name>
    <dbReference type="NCBI Taxonomy" id="1055468"/>
    <lineage>
        <taxon>Bacteria</taxon>
        <taxon>Pseudomonadati</taxon>
        <taxon>Pseudomonadota</taxon>
        <taxon>Gammaproteobacteria</taxon>
        <taxon>Pseudomonadales</taxon>
        <taxon>Pseudomonadaceae</taxon>
        <taxon>Pseudomonas</taxon>
    </lineage>
</organism>
<accession>A0A7X2RTM7</accession>